<protein>
    <recommendedName>
        <fullName evidence="2">MADF domain-containing protein</fullName>
    </recommendedName>
</protein>
<dbReference type="InterPro" id="IPR039353">
    <property type="entry name" value="TF_Adf1"/>
</dbReference>
<dbReference type="GO" id="GO:0005634">
    <property type="term" value="C:nucleus"/>
    <property type="evidence" value="ECO:0007669"/>
    <property type="project" value="TreeGrafter"/>
</dbReference>
<dbReference type="PROSITE" id="PS51029">
    <property type="entry name" value="MADF"/>
    <property type="match status" value="1"/>
</dbReference>
<proteinExistence type="predicted"/>
<dbReference type="SMART" id="SM00595">
    <property type="entry name" value="MADF"/>
    <property type="match status" value="1"/>
</dbReference>
<feature type="compositionally biased region" description="Polar residues" evidence="1">
    <location>
        <begin position="240"/>
        <end position="254"/>
    </location>
</feature>
<accession>A0A1B6DG67</accession>
<organism evidence="3">
    <name type="scientific">Clastoptera arizonana</name>
    <name type="common">Arizona spittle bug</name>
    <dbReference type="NCBI Taxonomy" id="38151"/>
    <lineage>
        <taxon>Eukaryota</taxon>
        <taxon>Metazoa</taxon>
        <taxon>Ecdysozoa</taxon>
        <taxon>Arthropoda</taxon>
        <taxon>Hexapoda</taxon>
        <taxon>Insecta</taxon>
        <taxon>Pterygota</taxon>
        <taxon>Neoptera</taxon>
        <taxon>Paraneoptera</taxon>
        <taxon>Hemiptera</taxon>
        <taxon>Auchenorrhyncha</taxon>
        <taxon>Cercopoidea</taxon>
        <taxon>Clastopteridae</taxon>
        <taxon>Clastoptera</taxon>
    </lineage>
</organism>
<dbReference type="PANTHER" id="PTHR12243:SF60">
    <property type="entry name" value="SI:CH211-15D5.12-RELATED"/>
    <property type="match status" value="1"/>
</dbReference>
<evidence type="ECO:0000313" key="3">
    <source>
        <dbReference type="EMBL" id="JAS24632.1"/>
    </source>
</evidence>
<dbReference type="EMBL" id="GEDC01012666">
    <property type="protein sequence ID" value="JAS24632.1"/>
    <property type="molecule type" value="Transcribed_RNA"/>
</dbReference>
<name>A0A1B6DG67_9HEMI</name>
<feature type="region of interest" description="Disordered" evidence="1">
    <location>
        <begin position="230"/>
        <end position="254"/>
    </location>
</feature>
<dbReference type="Pfam" id="PF10545">
    <property type="entry name" value="MADF_DNA_bdg"/>
    <property type="match status" value="1"/>
</dbReference>
<dbReference type="InterPro" id="IPR006578">
    <property type="entry name" value="MADF-dom"/>
</dbReference>
<dbReference type="GO" id="GO:0006357">
    <property type="term" value="P:regulation of transcription by RNA polymerase II"/>
    <property type="evidence" value="ECO:0007669"/>
    <property type="project" value="TreeGrafter"/>
</dbReference>
<dbReference type="PANTHER" id="PTHR12243">
    <property type="entry name" value="MADF DOMAIN TRANSCRIPTION FACTOR"/>
    <property type="match status" value="1"/>
</dbReference>
<evidence type="ECO:0000259" key="2">
    <source>
        <dbReference type="PROSITE" id="PS51029"/>
    </source>
</evidence>
<dbReference type="GO" id="GO:0005667">
    <property type="term" value="C:transcription regulator complex"/>
    <property type="evidence" value="ECO:0007669"/>
    <property type="project" value="TreeGrafter"/>
</dbReference>
<gene>
    <name evidence="3" type="ORF">g.23248</name>
</gene>
<evidence type="ECO:0000256" key="1">
    <source>
        <dbReference type="SAM" id="MobiDB-lite"/>
    </source>
</evidence>
<feature type="domain" description="MADF" evidence="2">
    <location>
        <begin position="15"/>
        <end position="104"/>
    </location>
</feature>
<reference evidence="3" key="1">
    <citation type="submission" date="2015-12" db="EMBL/GenBank/DDBJ databases">
        <title>De novo transcriptome assembly of four potential Pierce s Disease insect vectors from Arizona vineyards.</title>
        <authorList>
            <person name="Tassone E.E."/>
        </authorList>
    </citation>
    <scope>NUCLEOTIDE SEQUENCE</scope>
</reference>
<sequence>MNQDDSTSEALDVETLLFLVENNPAIFNYTLREHHNVDVMTKIWTDIGNVMNVPGDICRNKWNNLRRHYVQYQTKLKKMHNSSTPKKRKWHLADAMEFLLPWIRPSRNRKKSGNLDKCVDFNIASPSTEESFSTDDFITNDVSDKASEEVENYSLKKEQRKTPDEFMATTMPENLKTITNKHQPQDVTEENEFLSFFNILIPDAERLSTKRKRKFKTLVMSKLHQLLDEQEDEQAHYDNDISSYSDKLNSQDME</sequence>
<dbReference type="AlphaFoldDB" id="A0A1B6DG67"/>